<reference evidence="1" key="1">
    <citation type="submission" date="2021-03" db="EMBL/GenBank/DDBJ databases">
        <title>Draft genome sequence of rust myrtle Austropuccinia psidii MF-1, a brazilian biotype.</title>
        <authorList>
            <person name="Quecine M.C."/>
            <person name="Pachon D.M.R."/>
            <person name="Bonatelli M.L."/>
            <person name="Correr F.H."/>
            <person name="Franceschini L.M."/>
            <person name="Leite T.F."/>
            <person name="Margarido G.R.A."/>
            <person name="Almeida C.A."/>
            <person name="Ferrarezi J.A."/>
            <person name="Labate C.A."/>
        </authorList>
    </citation>
    <scope>NUCLEOTIDE SEQUENCE</scope>
    <source>
        <strain evidence="1">MF-1</strain>
    </source>
</reference>
<comment type="caution">
    <text evidence="1">The sequence shown here is derived from an EMBL/GenBank/DDBJ whole genome shotgun (WGS) entry which is preliminary data.</text>
</comment>
<name>A0A9Q3CLM2_9BASI</name>
<proteinExistence type="predicted"/>
<keyword evidence="2" id="KW-1185">Reference proteome</keyword>
<accession>A0A9Q3CLM2</accession>
<dbReference type="AlphaFoldDB" id="A0A9Q3CLM2"/>
<protein>
    <submittedName>
        <fullName evidence="1">Uncharacterized protein</fullName>
    </submittedName>
</protein>
<dbReference type="OrthoDB" id="2507422at2759"/>
<gene>
    <name evidence="1" type="ORF">O181_027259</name>
</gene>
<dbReference type="Proteomes" id="UP000765509">
    <property type="component" value="Unassembled WGS sequence"/>
</dbReference>
<dbReference type="EMBL" id="AVOT02009178">
    <property type="protein sequence ID" value="MBW0487544.1"/>
    <property type="molecule type" value="Genomic_DNA"/>
</dbReference>
<sequence length="124" mass="14218">MTVCVEISQHPLIIDSGAHTSIVDRELLEKHFPNWESQIFPTKAKNLKNTSGKNKSIWAILKELVIPHKKSNIRPNQEFVVLEDTHIQRFLPGTVYGGCMGLKFTIVKIGILPWVPTRRRKLHL</sequence>
<organism evidence="1 2">
    <name type="scientific">Austropuccinia psidii MF-1</name>
    <dbReference type="NCBI Taxonomy" id="1389203"/>
    <lineage>
        <taxon>Eukaryota</taxon>
        <taxon>Fungi</taxon>
        <taxon>Dikarya</taxon>
        <taxon>Basidiomycota</taxon>
        <taxon>Pucciniomycotina</taxon>
        <taxon>Pucciniomycetes</taxon>
        <taxon>Pucciniales</taxon>
        <taxon>Sphaerophragmiaceae</taxon>
        <taxon>Austropuccinia</taxon>
    </lineage>
</organism>
<evidence type="ECO:0000313" key="1">
    <source>
        <dbReference type="EMBL" id="MBW0487544.1"/>
    </source>
</evidence>
<evidence type="ECO:0000313" key="2">
    <source>
        <dbReference type="Proteomes" id="UP000765509"/>
    </source>
</evidence>